<evidence type="ECO:0000313" key="3">
    <source>
        <dbReference type="Proteomes" id="UP000464787"/>
    </source>
</evidence>
<dbReference type="GO" id="GO:0005516">
    <property type="term" value="F:calmodulin binding"/>
    <property type="evidence" value="ECO:0007669"/>
    <property type="project" value="InterPro"/>
</dbReference>
<dbReference type="InterPro" id="IPR032710">
    <property type="entry name" value="NTF2-like_dom_sf"/>
</dbReference>
<dbReference type="SUPFAM" id="SSF54427">
    <property type="entry name" value="NTF2-like"/>
    <property type="match status" value="1"/>
</dbReference>
<dbReference type="Pfam" id="PF08332">
    <property type="entry name" value="CaMKII_AD"/>
    <property type="match status" value="1"/>
</dbReference>
<dbReference type="AlphaFoldDB" id="A0A857JDZ1"/>
<dbReference type="Gene3D" id="3.10.450.50">
    <property type="match status" value="1"/>
</dbReference>
<dbReference type="EMBL" id="CP047650">
    <property type="protein sequence ID" value="QHJ01340.1"/>
    <property type="molecule type" value="Genomic_DNA"/>
</dbReference>
<dbReference type="InterPro" id="IPR016887">
    <property type="entry name" value="UCP028470_steroid_isom-rel"/>
</dbReference>
<name>A0A857JDZ1_9BURK</name>
<protein>
    <submittedName>
        <fullName evidence="2">DUF4440 domain-containing protein</fullName>
    </submittedName>
</protein>
<dbReference type="InterPro" id="IPR013543">
    <property type="entry name" value="Ca/CaM-dep_prot_kinase-assoc"/>
</dbReference>
<keyword evidence="3" id="KW-1185">Reference proteome</keyword>
<dbReference type="PIRSF" id="PIRSF028470">
    <property type="entry name" value="UCP028470"/>
    <property type="match status" value="1"/>
</dbReference>
<reference evidence="2 3" key="1">
    <citation type="submission" date="2020-01" db="EMBL/GenBank/DDBJ databases">
        <title>Genome sequencing of strain KACC 21265.</title>
        <authorList>
            <person name="Heo J."/>
            <person name="Kim S.-J."/>
            <person name="Kim J.-S."/>
            <person name="Hong S.-B."/>
            <person name="Kwon S.-W."/>
        </authorList>
    </citation>
    <scope>NUCLEOTIDE SEQUENCE [LARGE SCALE GENOMIC DNA]</scope>
    <source>
        <strain evidence="2 3">KACC 21265</strain>
    </source>
</reference>
<feature type="domain" description="Calcium/calmodulin-dependent protein kinase II association-domain" evidence="1">
    <location>
        <begin position="25"/>
        <end position="141"/>
    </location>
</feature>
<proteinExistence type="predicted"/>
<sequence length="142" mass="15790">MLLAAAAGDQALAKMPAFCHHTPRPEISALFDKWNAALKAGNPQPLVDLYAPGSVLLPTLSNQPRVTPAEKLDYFKKFLALKPSGERDVEWVDIGCNAAVDTGLYTFHMGDGSIEKARYTFTYSWRNKKWLITSHHSSKMPE</sequence>
<gene>
    <name evidence="2" type="ORF">GT347_00085</name>
</gene>
<dbReference type="GO" id="GO:0004683">
    <property type="term" value="F:calcium/calmodulin-dependent protein kinase activity"/>
    <property type="evidence" value="ECO:0007669"/>
    <property type="project" value="InterPro"/>
</dbReference>
<accession>A0A857JDZ1</accession>
<dbReference type="Proteomes" id="UP000464787">
    <property type="component" value="Chromosome"/>
</dbReference>
<evidence type="ECO:0000259" key="1">
    <source>
        <dbReference type="Pfam" id="PF08332"/>
    </source>
</evidence>
<dbReference type="KEGG" id="xyk:GT347_00085"/>
<evidence type="ECO:0000313" key="2">
    <source>
        <dbReference type="EMBL" id="QHJ01340.1"/>
    </source>
</evidence>
<organism evidence="2 3">
    <name type="scientific">Xylophilus rhododendri</name>
    <dbReference type="NCBI Taxonomy" id="2697032"/>
    <lineage>
        <taxon>Bacteria</taxon>
        <taxon>Pseudomonadati</taxon>
        <taxon>Pseudomonadota</taxon>
        <taxon>Betaproteobacteria</taxon>
        <taxon>Burkholderiales</taxon>
        <taxon>Xylophilus</taxon>
    </lineage>
</organism>